<dbReference type="InterPro" id="IPR016181">
    <property type="entry name" value="Acyl_CoA_acyltransferase"/>
</dbReference>
<dbReference type="PANTHER" id="PTHR43792">
    <property type="entry name" value="GNAT FAMILY, PUTATIVE (AFU_ORTHOLOGUE AFUA_3G00765)-RELATED-RELATED"/>
    <property type="match status" value="1"/>
</dbReference>
<dbReference type="OrthoDB" id="6293260at2"/>
<name>A0A2P8FKN6_9RHOB</name>
<proteinExistence type="predicted"/>
<dbReference type="Proteomes" id="UP000240418">
    <property type="component" value="Unassembled WGS sequence"/>
</dbReference>
<keyword evidence="2" id="KW-0808">Transferase</keyword>
<dbReference type="InterPro" id="IPR000182">
    <property type="entry name" value="GNAT_dom"/>
</dbReference>
<evidence type="ECO:0000259" key="1">
    <source>
        <dbReference type="PROSITE" id="PS51186"/>
    </source>
</evidence>
<keyword evidence="3" id="KW-1185">Reference proteome</keyword>
<dbReference type="Pfam" id="PF13302">
    <property type="entry name" value="Acetyltransf_3"/>
    <property type="match status" value="1"/>
</dbReference>
<feature type="domain" description="N-acetyltransferase" evidence="1">
    <location>
        <begin position="12"/>
        <end position="167"/>
    </location>
</feature>
<accession>A0A2P8FKN6</accession>
<dbReference type="AlphaFoldDB" id="A0A2P8FKN6"/>
<protein>
    <submittedName>
        <fullName evidence="2">RimJ/RimL family protein N-acetyltransferase</fullName>
    </submittedName>
</protein>
<dbReference type="InterPro" id="IPR051531">
    <property type="entry name" value="N-acetyltransferase"/>
</dbReference>
<dbReference type="PROSITE" id="PS51186">
    <property type="entry name" value="GNAT"/>
    <property type="match status" value="1"/>
</dbReference>
<reference evidence="2 3" key="1">
    <citation type="submission" date="2018-03" db="EMBL/GenBank/DDBJ databases">
        <title>Genomic Encyclopedia of Archaeal and Bacterial Type Strains, Phase II (KMG-II): from individual species to whole genera.</title>
        <authorList>
            <person name="Goeker M."/>
        </authorList>
    </citation>
    <scope>NUCLEOTIDE SEQUENCE [LARGE SCALE GENOMIC DNA]</scope>
    <source>
        <strain evidence="2 3">DSM 100673</strain>
    </source>
</reference>
<sequence length="174" mass="19041">MTLASVISTQRLTLRRPDPSDLPVLTAFYMGPRSEFVGGPYTENQCFEKLAVLLGHWLIRGFGRYVIQLGDKPIGHVGPLCIDATKAPELTWTLWDGTQEGNGYATEAALAMRDHLLKDQNWPLLEILVQPANFASVRVAEKLGAALTEKPAPDWYSGCLTYDLTTACFAGASA</sequence>
<dbReference type="SUPFAM" id="SSF55729">
    <property type="entry name" value="Acyl-CoA N-acyltransferases (Nat)"/>
    <property type="match status" value="1"/>
</dbReference>
<organism evidence="2 3">
    <name type="scientific">Shimia abyssi</name>
    <dbReference type="NCBI Taxonomy" id="1662395"/>
    <lineage>
        <taxon>Bacteria</taxon>
        <taxon>Pseudomonadati</taxon>
        <taxon>Pseudomonadota</taxon>
        <taxon>Alphaproteobacteria</taxon>
        <taxon>Rhodobacterales</taxon>
        <taxon>Roseobacteraceae</taxon>
    </lineage>
</organism>
<evidence type="ECO:0000313" key="2">
    <source>
        <dbReference type="EMBL" id="PSL22287.1"/>
    </source>
</evidence>
<dbReference type="EMBL" id="PYGJ01000001">
    <property type="protein sequence ID" value="PSL22287.1"/>
    <property type="molecule type" value="Genomic_DNA"/>
</dbReference>
<comment type="caution">
    <text evidence="2">The sequence shown here is derived from an EMBL/GenBank/DDBJ whole genome shotgun (WGS) entry which is preliminary data.</text>
</comment>
<dbReference type="RefSeq" id="WP_106606949.1">
    <property type="nucleotide sequence ID" value="NZ_PYGJ01000001.1"/>
</dbReference>
<dbReference type="Gene3D" id="3.40.630.30">
    <property type="match status" value="1"/>
</dbReference>
<dbReference type="GO" id="GO:0016747">
    <property type="term" value="F:acyltransferase activity, transferring groups other than amino-acyl groups"/>
    <property type="evidence" value="ECO:0007669"/>
    <property type="project" value="InterPro"/>
</dbReference>
<evidence type="ECO:0000313" key="3">
    <source>
        <dbReference type="Proteomes" id="UP000240418"/>
    </source>
</evidence>
<gene>
    <name evidence="2" type="ORF">CLV88_101714</name>
</gene>
<dbReference type="PANTHER" id="PTHR43792:SF1">
    <property type="entry name" value="N-ACETYLTRANSFERASE DOMAIN-CONTAINING PROTEIN"/>
    <property type="match status" value="1"/>
</dbReference>